<feature type="compositionally biased region" description="Acidic residues" evidence="1">
    <location>
        <begin position="1"/>
        <end position="10"/>
    </location>
</feature>
<feature type="region of interest" description="Disordered" evidence="1">
    <location>
        <begin position="1"/>
        <end position="57"/>
    </location>
</feature>
<evidence type="ECO:0000256" key="1">
    <source>
        <dbReference type="SAM" id="MobiDB-lite"/>
    </source>
</evidence>
<dbReference type="AlphaFoldDB" id="A0A9P1JPJ1"/>
<gene>
    <name evidence="2" type="ORF">AZOBR_40418</name>
</gene>
<evidence type="ECO:0000313" key="3">
    <source>
        <dbReference type="Proteomes" id="UP000007319"/>
    </source>
</evidence>
<evidence type="ECO:0000313" key="2">
    <source>
        <dbReference type="EMBL" id="CCC97249.1"/>
    </source>
</evidence>
<dbReference type="Proteomes" id="UP000007319">
    <property type="component" value="Chromosome"/>
</dbReference>
<name>A0A9P1JPJ1_9PROT</name>
<keyword evidence="3" id="KW-1185">Reference proteome</keyword>
<organism evidence="2 3">
    <name type="scientific">Azospirillum baldaniorum</name>
    <dbReference type="NCBI Taxonomy" id="1064539"/>
    <lineage>
        <taxon>Bacteria</taxon>
        <taxon>Pseudomonadati</taxon>
        <taxon>Pseudomonadota</taxon>
        <taxon>Alphaproteobacteria</taxon>
        <taxon>Rhodospirillales</taxon>
        <taxon>Azospirillaceae</taxon>
        <taxon>Azospirillum</taxon>
    </lineage>
</organism>
<sequence>MTVRMEEDEPVIDRGPPAAHGVGRGPRALACDGGWRGASRAPPDVSLRPDSGSPQPE</sequence>
<accession>A0A9P1JPJ1</accession>
<dbReference type="KEGG" id="abs:AZOBR_40418"/>
<protein>
    <submittedName>
        <fullName evidence="2">Uncharacterized protein</fullName>
    </submittedName>
</protein>
<dbReference type="EMBL" id="HE577327">
    <property type="protein sequence ID" value="CCC97249.1"/>
    <property type="molecule type" value="Genomic_DNA"/>
</dbReference>
<proteinExistence type="predicted"/>
<reference evidence="2 3" key="1">
    <citation type="journal article" date="2011" name="PLoS Genet.">
        <title>Azospirillum genomes reveal transition of bacteria from aquatic to terrestrial environments.</title>
        <authorList>
            <person name="Wisniewski-Dye F."/>
            <person name="Borziak K."/>
            <person name="Khalsa-Moyers G."/>
            <person name="Alexandre G."/>
            <person name="Sukharnikov L.O."/>
            <person name="Wuichet K."/>
            <person name="Hurst G.B."/>
            <person name="McDonald W.H."/>
            <person name="Robertson J.S."/>
            <person name="Barbe V."/>
            <person name="Calteau A."/>
            <person name="Rouy Z."/>
            <person name="Mangenot S."/>
            <person name="Prigent-Combaret C."/>
            <person name="Normand P."/>
            <person name="Boyer M."/>
            <person name="Siguier P."/>
            <person name="Dessaux Y."/>
            <person name="Elmerich C."/>
            <person name="Condemine G."/>
            <person name="Krishnen G."/>
            <person name="Kennedy I."/>
            <person name="Paterson A.H."/>
            <person name="Gonzalez V."/>
            <person name="Mavingui P."/>
            <person name="Zhulin I.B."/>
        </authorList>
    </citation>
    <scope>NUCLEOTIDE SEQUENCE [LARGE SCALE GENOMIC DNA]</scope>
    <source>
        <strain evidence="2 3">Sp245</strain>
    </source>
</reference>